<name>A0A3C1KRP1_9GAMM</name>
<dbReference type="EMBL" id="DMND01000224">
    <property type="protein sequence ID" value="HAN29345.1"/>
    <property type="molecule type" value="Genomic_DNA"/>
</dbReference>
<dbReference type="STRING" id="1121937.GCA_000423125_00770"/>
<evidence type="ECO:0000259" key="1">
    <source>
        <dbReference type="Pfam" id="PF00144"/>
    </source>
</evidence>
<dbReference type="AlphaFoldDB" id="A0A3C1KRP1"/>
<evidence type="ECO:0000313" key="3">
    <source>
        <dbReference type="Proteomes" id="UP000259273"/>
    </source>
</evidence>
<dbReference type="InterPro" id="IPR012338">
    <property type="entry name" value="Beta-lactam/transpept-like"/>
</dbReference>
<dbReference type="Pfam" id="PF00144">
    <property type="entry name" value="Beta-lactamase"/>
    <property type="match status" value="1"/>
</dbReference>
<evidence type="ECO:0000313" key="2">
    <source>
        <dbReference type="EMBL" id="HAN29345.1"/>
    </source>
</evidence>
<gene>
    <name evidence="2" type="ORF">DCP75_16800</name>
</gene>
<protein>
    <submittedName>
        <fullName evidence="2">Penicillin-binding protein</fullName>
    </submittedName>
</protein>
<dbReference type="SUPFAM" id="SSF56601">
    <property type="entry name" value="beta-lactamase/transpeptidase-like"/>
    <property type="match status" value="1"/>
</dbReference>
<proteinExistence type="predicted"/>
<comment type="caution">
    <text evidence="2">The sequence shown here is derived from an EMBL/GenBank/DDBJ whole genome shotgun (WGS) entry which is preliminary data.</text>
</comment>
<accession>A0A3C1KRP1</accession>
<dbReference type="Proteomes" id="UP000259273">
    <property type="component" value="Unassembled WGS sequence"/>
</dbReference>
<dbReference type="Gene3D" id="3.40.710.10">
    <property type="entry name" value="DD-peptidase/beta-lactamase superfamily"/>
    <property type="match status" value="1"/>
</dbReference>
<sequence>EACARTIYSTELEGTVAPASKFDYGGSQWQLAGSVAEQVSNSTWRQAFDAYIAEPCELEVFQFGNMWSNLEGWSGSPDSLQGLDNPNIEGGAISSLQDYAKLLLMHLNGGLCGNNRVMSEDSVAFMQVDRGGEFGVPYGMGWWIVTPDTAGEAPTVFYDPGAFGAVSWIDTERMIGGYVAIDDYTRRDSGAPVNLVLEEIIPLVAQAVDEARAAVE</sequence>
<dbReference type="InterPro" id="IPR001466">
    <property type="entry name" value="Beta-lactam-related"/>
</dbReference>
<reference evidence="2 3" key="1">
    <citation type="journal article" date="2018" name="Nat. Biotechnol.">
        <title>A standardized bacterial taxonomy based on genome phylogeny substantially revises the tree of life.</title>
        <authorList>
            <person name="Parks D.H."/>
            <person name="Chuvochina M."/>
            <person name="Waite D.W."/>
            <person name="Rinke C."/>
            <person name="Skarshewski A."/>
            <person name="Chaumeil P.A."/>
            <person name="Hugenholtz P."/>
        </authorList>
    </citation>
    <scope>NUCLEOTIDE SEQUENCE [LARGE SCALE GENOMIC DNA]</scope>
    <source>
        <strain evidence="2">UBA9158</strain>
    </source>
</reference>
<feature type="domain" description="Beta-lactamase-related" evidence="1">
    <location>
        <begin position="17"/>
        <end position="179"/>
    </location>
</feature>
<dbReference type="InterPro" id="IPR050789">
    <property type="entry name" value="Diverse_Enzym_Activities"/>
</dbReference>
<organism evidence="2 3">
    <name type="scientific">Haliea salexigens</name>
    <dbReference type="NCBI Taxonomy" id="287487"/>
    <lineage>
        <taxon>Bacteria</taxon>
        <taxon>Pseudomonadati</taxon>
        <taxon>Pseudomonadota</taxon>
        <taxon>Gammaproteobacteria</taxon>
        <taxon>Cellvibrionales</taxon>
        <taxon>Halieaceae</taxon>
        <taxon>Haliea</taxon>
    </lineage>
</organism>
<dbReference type="PANTHER" id="PTHR43283:SF3">
    <property type="entry name" value="BETA-LACTAMASE FAMILY PROTEIN (AFU_ORTHOLOGUE AFUA_5G07500)"/>
    <property type="match status" value="1"/>
</dbReference>
<feature type="non-terminal residue" evidence="2">
    <location>
        <position position="1"/>
    </location>
</feature>
<dbReference type="PANTHER" id="PTHR43283">
    <property type="entry name" value="BETA-LACTAMASE-RELATED"/>
    <property type="match status" value="1"/>
</dbReference>